<keyword evidence="2" id="KW-0274">FAD</keyword>
<dbReference type="Gene3D" id="3.50.50.60">
    <property type="entry name" value="FAD/NAD(P)-binding domain"/>
    <property type="match status" value="1"/>
</dbReference>
<dbReference type="InterPro" id="IPR036188">
    <property type="entry name" value="FAD/NAD-bd_sf"/>
</dbReference>
<evidence type="ECO:0000256" key="3">
    <source>
        <dbReference type="ARBA" id="ARBA00023002"/>
    </source>
</evidence>
<keyword evidence="6" id="KW-0503">Monooxygenase</keyword>
<evidence type="ECO:0000313" key="6">
    <source>
        <dbReference type="EMBL" id="TVY56439.1"/>
    </source>
</evidence>
<dbReference type="GO" id="GO:0071949">
    <property type="term" value="F:FAD binding"/>
    <property type="evidence" value="ECO:0007669"/>
    <property type="project" value="InterPro"/>
</dbReference>
<feature type="domain" description="FAD-binding" evidence="5">
    <location>
        <begin position="160"/>
        <end position="524"/>
    </location>
</feature>
<dbReference type="Gene3D" id="3.30.9.10">
    <property type="entry name" value="D-Amino Acid Oxidase, subunit A, domain 2"/>
    <property type="match status" value="1"/>
</dbReference>
<dbReference type="Pfam" id="PF21274">
    <property type="entry name" value="Rng_hyd_C"/>
    <property type="match status" value="1"/>
</dbReference>
<comment type="caution">
    <text evidence="6">The sequence shown here is derived from an EMBL/GenBank/DDBJ whole genome shotgun (WGS) entry which is preliminary data.</text>
</comment>
<dbReference type="EMBL" id="QGMG01000160">
    <property type="protein sequence ID" value="TVY56439.1"/>
    <property type="molecule type" value="Genomic_DNA"/>
</dbReference>
<evidence type="ECO:0000313" key="7">
    <source>
        <dbReference type="Proteomes" id="UP000481288"/>
    </source>
</evidence>
<dbReference type="GO" id="GO:0016709">
    <property type="term" value="F:oxidoreductase activity, acting on paired donors, with incorporation or reduction of molecular oxygen, NAD(P)H as one donor, and incorporation of one atom of oxygen"/>
    <property type="evidence" value="ECO:0007669"/>
    <property type="project" value="UniProtKB-ARBA"/>
</dbReference>
<gene>
    <name evidence="6" type="primary">tfdB_2</name>
    <name evidence="6" type="ORF">LCER1_G001500</name>
</gene>
<dbReference type="Proteomes" id="UP000481288">
    <property type="component" value="Unassembled WGS sequence"/>
</dbReference>
<dbReference type="SUPFAM" id="SSF51905">
    <property type="entry name" value="FAD/NAD(P)-binding domain"/>
    <property type="match status" value="1"/>
</dbReference>
<accession>A0A7D8YSW1</accession>
<name>A0A7D8YSW1_9HELO</name>
<dbReference type="PANTHER" id="PTHR43004">
    <property type="entry name" value="TRK SYSTEM POTASSIUM UPTAKE PROTEIN"/>
    <property type="match status" value="1"/>
</dbReference>
<feature type="region of interest" description="Disordered" evidence="4">
    <location>
        <begin position="82"/>
        <end position="156"/>
    </location>
</feature>
<dbReference type="InterPro" id="IPR050641">
    <property type="entry name" value="RIFMO-like"/>
</dbReference>
<sequence>MQKKLSCVYMLSTRIICKGFWARREVWLGLCNFGKIPPSADPTGPGRPTPIRSYVMFTGAKHVIILFLESCCYEGATRKMSSLPPTVNGNAGHSTNGESETSPPVVDNNTSHNGNGGLETKTPVINNSSPNDLPGGISETHHPVVNGSSPQELPGDVPTKYDVLIIGTGPAGASLASFLTSHGITGLMISSAATSADTPRAHITNIAALEALRDVGLDEECVRLGSLGDCMMHTRWCHSMAGEEYARIYSWGNDPQRKGDYEAASPCAPCDLPQTLLEPALIRYATTHGFKCRFDTSFVSYQDNGPSGVVTTLVDNLSGKEFKVQSKYLFGADGARSRVMKQLALPLIAKPGSGVAINVLVKADLSHLIEHRQGNLHWVMQPDRPHCDLGWMAIVRMVKPWTEWMFILFPKPGVERPEPSREEYQAQVKNLIGDDSIPVEIVNISRWTINDIVASQYSQDNVFCLGDAVHRHPPFNGLGSNTCIQDAFNLAWKIAYVLKGYASPNLLSTYSVERQPVGQSIISRANTSFHEHARIWKVLGMFPEELSDRVAMLNELTAATPEGQSRRKELQAAIKGTSHEFHGLGIEMNQFYSGPGIFAADEPVPFALEGRAAEDPVLHYMPSTYPGKRLPHVWLNKKCPGTPISTVDLAGKGKFTLLTGIGGGAWKLAAAAVEKELNIEMNAYSIGFGQDWVDVYADWDGLRGVNESGALLVRPDRFVAWRCNDVLSDETACVDKLVQVMRSILKN</sequence>
<feature type="compositionally biased region" description="Polar residues" evidence="4">
    <location>
        <begin position="82"/>
        <end position="113"/>
    </location>
</feature>
<dbReference type="PANTHER" id="PTHR43004:SF8">
    <property type="entry name" value="FAD-BINDING DOMAIN-CONTAINING PROTEIN-RELATED"/>
    <property type="match status" value="1"/>
</dbReference>
<dbReference type="InterPro" id="IPR002938">
    <property type="entry name" value="FAD-bd"/>
</dbReference>
<dbReference type="OrthoDB" id="2690153at2759"/>
<evidence type="ECO:0000256" key="4">
    <source>
        <dbReference type="SAM" id="MobiDB-lite"/>
    </source>
</evidence>
<keyword evidence="1" id="KW-0285">Flavoprotein</keyword>
<protein>
    <submittedName>
        <fullName evidence="6">2,4-dichlorophenol 6-monooxygenase</fullName>
    </submittedName>
</protein>
<dbReference type="Pfam" id="PF01494">
    <property type="entry name" value="FAD_binding_3"/>
    <property type="match status" value="1"/>
</dbReference>
<dbReference type="AlphaFoldDB" id="A0A7D8YSW1"/>
<proteinExistence type="predicted"/>
<dbReference type="PRINTS" id="PR00420">
    <property type="entry name" value="RNGMNOXGNASE"/>
</dbReference>
<evidence type="ECO:0000256" key="1">
    <source>
        <dbReference type="ARBA" id="ARBA00022630"/>
    </source>
</evidence>
<dbReference type="Gene3D" id="3.40.30.120">
    <property type="match status" value="1"/>
</dbReference>
<evidence type="ECO:0000256" key="2">
    <source>
        <dbReference type="ARBA" id="ARBA00022827"/>
    </source>
</evidence>
<keyword evidence="3" id="KW-0560">Oxidoreductase</keyword>
<keyword evidence="7" id="KW-1185">Reference proteome</keyword>
<reference evidence="6 7" key="1">
    <citation type="submission" date="2018-05" db="EMBL/GenBank/DDBJ databases">
        <title>Whole genome sequencing for identification of molecular markers to develop diagnostic detection tools for the regulated plant pathogen Lachnellula willkommii.</title>
        <authorList>
            <person name="Giroux E."/>
            <person name="Bilodeau G."/>
        </authorList>
    </citation>
    <scope>NUCLEOTIDE SEQUENCE [LARGE SCALE GENOMIC DNA]</scope>
    <source>
        <strain evidence="6 7">CBS 625.97</strain>
    </source>
</reference>
<organism evidence="6 7">
    <name type="scientific">Lachnellula cervina</name>
    <dbReference type="NCBI Taxonomy" id="1316786"/>
    <lineage>
        <taxon>Eukaryota</taxon>
        <taxon>Fungi</taxon>
        <taxon>Dikarya</taxon>
        <taxon>Ascomycota</taxon>
        <taxon>Pezizomycotina</taxon>
        <taxon>Leotiomycetes</taxon>
        <taxon>Helotiales</taxon>
        <taxon>Lachnaceae</taxon>
        <taxon>Lachnellula</taxon>
    </lineage>
</organism>
<evidence type="ECO:0000259" key="5">
    <source>
        <dbReference type="Pfam" id="PF01494"/>
    </source>
</evidence>